<dbReference type="GO" id="GO:0006355">
    <property type="term" value="P:regulation of DNA-templated transcription"/>
    <property type="evidence" value="ECO:0007669"/>
    <property type="project" value="InterPro"/>
</dbReference>
<dbReference type="CDD" id="cd01949">
    <property type="entry name" value="GGDEF"/>
    <property type="match status" value="1"/>
</dbReference>
<dbReference type="Gene3D" id="3.30.70.270">
    <property type="match status" value="1"/>
</dbReference>
<dbReference type="KEGG" id="aeh:Mlg_1618"/>
<dbReference type="SMART" id="SM00267">
    <property type="entry name" value="GGDEF"/>
    <property type="match status" value="1"/>
</dbReference>
<organism evidence="4 5">
    <name type="scientific">Alkalilimnicola ehrlichii (strain ATCC BAA-1101 / DSM 17681 / MLHE-1)</name>
    <dbReference type="NCBI Taxonomy" id="187272"/>
    <lineage>
        <taxon>Bacteria</taxon>
        <taxon>Pseudomonadati</taxon>
        <taxon>Pseudomonadota</taxon>
        <taxon>Gammaproteobacteria</taxon>
        <taxon>Chromatiales</taxon>
        <taxon>Ectothiorhodospiraceae</taxon>
        <taxon>Alkalilimnicola</taxon>
    </lineage>
</organism>
<dbReference type="AlphaFoldDB" id="Q0A873"/>
<comment type="cofactor">
    <cofactor evidence="1">
        <name>Mg(2+)</name>
        <dbReference type="ChEBI" id="CHEBI:18420"/>
    </cofactor>
</comment>
<evidence type="ECO:0000313" key="5">
    <source>
        <dbReference type="Proteomes" id="UP000001962"/>
    </source>
</evidence>
<dbReference type="SMART" id="SM00091">
    <property type="entry name" value="PAS"/>
    <property type="match status" value="1"/>
</dbReference>
<dbReference type="SUPFAM" id="SSF55073">
    <property type="entry name" value="Nucleotide cyclase"/>
    <property type="match status" value="1"/>
</dbReference>
<gene>
    <name evidence="4" type="ordered locus">Mlg_1618</name>
</gene>
<dbReference type="InterPro" id="IPR035965">
    <property type="entry name" value="PAS-like_dom_sf"/>
</dbReference>
<dbReference type="InterPro" id="IPR000014">
    <property type="entry name" value="PAS"/>
</dbReference>
<name>Q0A873_ALKEH</name>
<dbReference type="PANTHER" id="PTHR44757">
    <property type="entry name" value="DIGUANYLATE CYCLASE DGCP"/>
    <property type="match status" value="1"/>
</dbReference>
<dbReference type="NCBIfam" id="TIGR00229">
    <property type="entry name" value="sensory_box"/>
    <property type="match status" value="1"/>
</dbReference>
<dbReference type="eggNOG" id="COG2199">
    <property type="taxonomic scope" value="Bacteria"/>
</dbReference>
<dbReference type="InterPro" id="IPR029787">
    <property type="entry name" value="Nucleotide_cyclase"/>
</dbReference>
<dbReference type="Pfam" id="PF00990">
    <property type="entry name" value="GGDEF"/>
    <property type="match status" value="1"/>
</dbReference>
<dbReference type="InterPro" id="IPR013767">
    <property type="entry name" value="PAS_fold"/>
</dbReference>
<accession>Q0A873</accession>
<evidence type="ECO:0000259" key="2">
    <source>
        <dbReference type="PROSITE" id="PS50112"/>
    </source>
</evidence>
<dbReference type="PANTHER" id="PTHR44757:SF2">
    <property type="entry name" value="BIOFILM ARCHITECTURE MAINTENANCE PROTEIN MBAA"/>
    <property type="match status" value="1"/>
</dbReference>
<dbReference type="Gene3D" id="3.30.450.20">
    <property type="entry name" value="PAS domain"/>
    <property type="match status" value="1"/>
</dbReference>
<dbReference type="InterPro" id="IPR043128">
    <property type="entry name" value="Rev_trsase/Diguanyl_cyclase"/>
</dbReference>
<dbReference type="HOGENOM" id="CLU_000445_11_4_6"/>
<dbReference type="SUPFAM" id="SSF55785">
    <property type="entry name" value="PYP-like sensor domain (PAS domain)"/>
    <property type="match status" value="1"/>
</dbReference>
<dbReference type="Proteomes" id="UP000001962">
    <property type="component" value="Chromosome"/>
</dbReference>
<evidence type="ECO:0000313" key="4">
    <source>
        <dbReference type="EMBL" id="ABI56964.1"/>
    </source>
</evidence>
<keyword evidence="5" id="KW-1185">Reference proteome</keyword>
<dbReference type="GO" id="GO:0003824">
    <property type="term" value="F:catalytic activity"/>
    <property type="evidence" value="ECO:0007669"/>
    <property type="project" value="UniProtKB-ARBA"/>
</dbReference>
<evidence type="ECO:0000256" key="1">
    <source>
        <dbReference type="ARBA" id="ARBA00001946"/>
    </source>
</evidence>
<protein>
    <submittedName>
        <fullName evidence="4">Diguanylate cyclase with PAS/PAC sensor</fullName>
    </submittedName>
</protein>
<proteinExistence type="predicted"/>
<dbReference type="PROSITE" id="PS50112">
    <property type="entry name" value="PAS"/>
    <property type="match status" value="1"/>
</dbReference>
<sequence>MQIKQTPATPSGRSVAGTLCGGAARRWLSVHEHQGPDPEPGDSELFRNIVRYSSDAIVVIDEAGTVRYANPAAGRLFGRAVNALVGRPFALSLGGKRAEVDIVRPKGDLVVAEMHTARIPWGDQVAQLAILRDITEWRETLSRLDHLARFDALTDLPNRSELQRQLRKALARASRRSAPLAVLFLDLDGFKVVNDTLGHSAGDRLLREVAIRLHAATRTGDLLARIGGDEFVLVLEDFHCAEDAGQVARKLIRTLERPFKLDGTELRLGASIGIARYPDDGSGPAELVRAADHAMYRAKAGGRGTYRYANAPHED</sequence>
<dbReference type="PROSITE" id="PS50887">
    <property type="entry name" value="GGDEF"/>
    <property type="match status" value="1"/>
</dbReference>
<dbReference type="RefSeq" id="WP_011629358.1">
    <property type="nucleotide sequence ID" value="NC_008340.1"/>
</dbReference>
<dbReference type="OrthoDB" id="9812260at2"/>
<feature type="domain" description="PAS" evidence="2">
    <location>
        <begin position="42"/>
        <end position="93"/>
    </location>
</feature>
<reference evidence="5" key="1">
    <citation type="submission" date="2006-08" db="EMBL/GenBank/DDBJ databases">
        <title>Complete sequence of Alkalilimnicola ehrilichei MLHE-1.</title>
        <authorList>
            <person name="Copeland A."/>
            <person name="Lucas S."/>
            <person name="Lapidus A."/>
            <person name="Barry K."/>
            <person name="Detter J.C."/>
            <person name="Glavina del Rio T."/>
            <person name="Hammon N."/>
            <person name="Israni S."/>
            <person name="Dalin E."/>
            <person name="Tice H."/>
            <person name="Pitluck S."/>
            <person name="Sims D."/>
            <person name="Brettin T."/>
            <person name="Bruce D."/>
            <person name="Han C."/>
            <person name="Tapia R."/>
            <person name="Gilna P."/>
            <person name="Schmutz J."/>
            <person name="Larimer F."/>
            <person name="Land M."/>
            <person name="Hauser L."/>
            <person name="Kyrpides N."/>
            <person name="Mikhailova N."/>
            <person name="Oremland R.S."/>
            <person name="Hoeft S.E."/>
            <person name="Switzer-Blum J."/>
            <person name="Kulp T."/>
            <person name="King G."/>
            <person name="Tabita R."/>
            <person name="Witte B."/>
            <person name="Santini J.M."/>
            <person name="Basu P."/>
            <person name="Hollibaugh J.T."/>
            <person name="Xie G."/>
            <person name="Stolz J.F."/>
            <person name="Richardson P."/>
        </authorList>
    </citation>
    <scope>NUCLEOTIDE SEQUENCE [LARGE SCALE GENOMIC DNA]</scope>
    <source>
        <strain evidence="5">ATCC BAA-1101 / DSM 17681 / MLHE-1</strain>
    </source>
</reference>
<feature type="domain" description="GGDEF" evidence="3">
    <location>
        <begin position="178"/>
        <end position="311"/>
    </location>
</feature>
<dbReference type="FunFam" id="3.30.70.270:FF:000001">
    <property type="entry name" value="Diguanylate cyclase domain protein"/>
    <property type="match status" value="1"/>
</dbReference>
<dbReference type="CDD" id="cd00130">
    <property type="entry name" value="PAS"/>
    <property type="match status" value="1"/>
</dbReference>
<dbReference type="InterPro" id="IPR000160">
    <property type="entry name" value="GGDEF_dom"/>
</dbReference>
<dbReference type="InterPro" id="IPR052155">
    <property type="entry name" value="Biofilm_reg_signaling"/>
</dbReference>
<dbReference type="NCBIfam" id="TIGR00254">
    <property type="entry name" value="GGDEF"/>
    <property type="match status" value="1"/>
</dbReference>
<evidence type="ECO:0000259" key="3">
    <source>
        <dbReference type="PROSITE" id="PS50887"/>
    </source>
</evidence>
<dbReference type="Pfam" id="PF00989">
    <property type="entry name" value="PAS"/>
    <property type="match status" value="1"/>
</dbReference>
<dbReference type="EMBL" id="CP000453">
    <property type="protein sequence ID" value="ABI56964.1"/>
    <property type="molecule type" value="Genomic_DNA"/>
</dbReference>